<evidence type="ECO:0000259" key="2">
    <source>
        <dbReference type="PROSITE" id="PS51898"/>
    </source>
</evidence>
<accession>A0A645CRT4</accession>
<dbReference type="InterPro" id="IPR002104">
    <property type="entry name" value="Integrase_catalytic"/>
</dbReference>
<feature type="domain" description="Tyr recombinase" evidence="2">
    <location>
        <begin position="1"/>
        <end position="102"/>
    </location>
</feature>
<name>A0A645CRT4_9ZZZZ</name>
<organism evidence="3">
    <name type="scientific">bioreactor metagenome</name>
    <dbReference type="NCBI Taxonomy" id="1076179"/>
    <lineage>
        <taxon>unclassified sequences</taxon>
        <taxon>metagenomes</taxon>
        <taxon>ecological metagenomes</taxon>
    </lineage>
</organism>
<proteinExistence type="predicted"/>
<dbReference type="AlphaFoldDB" id="A0A645CRT4"/>
<dbReference type="GO" id="GO:0015074">
    <property type="term" value="P:DNA integration"/>
    <property type="evidence" value="ECO:0007669"/>
    <property type="project" value="InterPro"/>
</dbReference>
<dbReference type="InterPro" id="IPR011010">
    <property type="entry name" value="DNA_brk_join_enz"/>
</dbReference>
<dbReference type="GO" id="GO:0006310">
    <property type="term" value="P:DNA recombination"/>
    <property type="evidence" value="ECO:0007669"/>
    <property type="project" value="UniProtKB-KW"/>
</dbReference>
<dbReference type="GO" id="GO:0003677">
    <property type="term" value="F:DNA binding"/>
    <property type="evidence" value="ECO:0007669"/>
    <property type="project" value="InterPro"/>
</dbReference>
<gene>
    <name evidence="3" type="primary">xerD_82</name>
    <name evidence="3" type="ORF">SDC9_126848</name>
</gene>
<dbReference type="InterPro" id="IPR013762">
    <property type="entry name" value="Integrase-like_cat_sf"/>
</dbReference>
<dbReference type="SUPFAM" id="SSF56349">
    <property type="entry name" value="DNA breaking-rejoining enzymes"/>
    <property type="match status" value="1"/>
</dbReference>
<dbReference type="Pfam" id="PF00589">
    <property type="entry name" value="Phage_integrase"/>
    <property type="match status" value="1"/>
</dbReference>
<sequence>MRRNEYMSEVLKGHSSAVLFISKDGNQLTISGSDSIFQELKSKLGMNGKKYSAHTWRHTFAKTFLLNGGDVFTLQKILGHSDITTTKVYINLSDNEMKAQNSKFNPLDNSRWQYY</sequence>
<comment type="caution">
    <text evidence="3">The sequence shown here is derived from an EMBL/GenBank/DDBJ whole genome shotgun (WGS) entry which is preliminary data.</text>
</comment>
<keyword evidence="1" id="KW-0233">DNA recombination</keyword>
<reference evidence="3" key="1">
    <citation type="submission" date="2019-08" db="EMBL/GenBank/DDBJ databases">
        <authorList>
            <person name="Kucharzyk K."/>
            <person name="Murdoch R.W."/>
            <person name="Higgins S."/>
            <person name="Loffler F."/>
        </authorList>
    </citation>
    <scope>NUCLEOTIDE SEQUENCE</scope>
</reference>
<evidence type="ECO:0000256" key="1">
    <source>
        <dbReference type="ARBA" id="ARBA00023172"/>
    </source>
</evidence>
<dbReference type="Gene3D" id="1.10.443.10">
    <property type="entry name" value="Intergrase catalytic core"/>
    <property type="match status" value="1"/>
</dbReference>
<evidence type="ECO:0000313" key="3">
    <source>
        <dbReference type="EMBL" id="MPM79806.1"/>
    </source>
</evidence>
<protein>
    <submittedName>
        <fullName evidence="3">Tyrosine recombinase XerD</fullName>
    </submittedName>
</protein>
<dbReference type="PROSITE" id="PS51898">
    <property type="entry name" value="TYR_RECOMBINASE"/>
    <property type="match status" value="1"/>
</dbReference>
<dbReference type="EMBL" id="VSSQ01029610">
    <property type="protein sequence ID" value="MPM79806.1"/>
    <property type="molecule type" value="Genomic_DNA"/>
</dbReference>